<accession>A0A2N9GP17</accession>
<feature type="compositionally biased region" description="Basic and acidic residues" evidence="1">
    <location>
        <begin position="481"/>
        <end position="496"/>
    </location>
</feature>
<feature type="region of interest" description="Disordered" evidence="1">
    <location>
        <begin position="1350"/>
        <end position="1439"/>
    </location>
</feature>
<feature type="compositionally biased region" description="Basic and acidic residues" evidence="1">
    <location>
        <begin position="120"/>
        <end position="134"/>
    </location>
</feature>
<name>A0A2N9GP17_FAGSY</name>
<feature type="compositionally biased region" description="Polar residues" evidence="1">
    <location>
        <begin position="716"/>
        <end position="742"/>
    </location>
</feature>
<feature type="compositionally biased region" description="Basic and acidic residues" evidence="1">
    <location>
        <begin position="449"/>
        <end position="464"/>
    </location>
</feature>
<feature type="region of interest" description="Disordered" evidence="1">
    <location>
        <begin position="1028"/>
        <end position="1048"/>
    </location>
</feature>
<sequence length="1508" mass="157755">MNPPGSQAIAMSGSVSDFPTAHTPDSLPGSAALKCITGTDQHSGIGIALNPQPTPPIPSVSLVSQSTPPCPSVPMQIKGQTRKTQSGVGVPRRRGRKKATVSPAAPDMLAGQELNPNMHSQDKSGDSEQSKKESNVLEMTNVVQEQHAPDGVPGQGIISNEQSDNLAQGKQIINSSTMQESAARSPGPALGQIQIMLMHRNEEISNFNLPWDKFKMLMQRICEAEISRENVSSKLKISELSRNEGGVVPSVPVLSKTVIEVIKDLGSQDEIHRVVLTSNTTAPVFCPPADSFSGSSTVEGIKTFLSPADSIPPLPSDGPSFKTCLKARSKERSANAAQNKQPTNSLTKLDGGAGTSDKTSALGRIQTANVNDVARVMKEVFSGTCSSKTRIVESFGSEGRDAPKAAVSINSALQIMETAAPAFDAKQSESKADAKIEDDSAPVATAPAFDEKQSESKDDAKIEDDSAPVASEPLVSTAPAFDEKQSESKADAKIEDDSAPVASEPLVSSKTLVEVAKIQSPEDKACSALQIMETAAPAFDEKQSESKVDAKIEDDSAPILSEPLVPMTNAGKPESNSAAGSVEKVEDSGQLSNENSTTPVKMENISAVPLNVGQKDVDPCQRASLDGVLTGFSTGASTDQVSNEDSTMPSIMESICTAPIRALLAGEVEPRIVFDNNSGNISESSLKDSPKSSALDVSVLVCPIISKKTDDAGENPGTTLSVPSNPENSDMKSPSTSESGSGNKAEPLGSSNDNDSPEGLRVLTKADDVGDHPRVTSPILAARDHSGLVVAPDGVETEIHSGNKMECAVKEYLESSPFNVRSIGCTTSTTADDVGDHPREAALMSVTADNSGVVKCPGVTEKKSGGKIRPSPKESPKTSPLDIESIEGPTPLPGSLESSGVHNCGGFSKELDMPSVEAKATECSGEAIVEGLEISQKDIDFGAVVEPADTAPSDTITSDEAPSDKGQLAASCVREDKEDPMFETVHSFVAESTTADLVPKDHDEMPLPPEIQSSEGDCVEVHNMEVDPSEGLSEKGSVSSSVPLEDSKCPEAEMGDAIDASEVGGILPEENISENIDLPSSSIAIEETEVDTSNLDPVDSSVALEDSKQSEAVMDGQMNVSQVCGIVPENVSEEMDLLQCPSATIEGLSEKGPVSSIVAMEESDCSKPEMDDQMDASQVHTLEADKISENMDLPVSSSATEGENVEGLSEKGSVDSSKAVDESKGSEAEEVNQIVVSQRSSLVPESISEPVVLPSSSLAEEDKKIEGISEPVVLPSSSLAEEDKKIEGISEPVVLPSSSFAEEDKKIEGLSDKGPVSGSVPLEESKGSETETGDQMVAFQAGLIVTGDTVSEHVDLPSSSLGTEEEDMEGLPEKGPISSSVPLEESNCPKAEMGDRIDASQAGGILPQEDVSEDIDLPSSSMVAEKNVEDSSDMGPVGSSITLEESKVSEAEIVDQMTVSRVCGTVPGNALENMDLPQCSSATEGENIEGLSEKDPVGSSVAMEESNN</sequence>
<gene>
    <name evidence="2" type="ORF">FSB_LOCUS29022</name>
</gene>
<evidence type="ECO:0000313" key="2">
    <source>
        <dbReference type="EMBL" id="SPD01140.1"/>
    </source>
</evidence>
<feature type="region of interest" description="Disordered" evidence="1">
    <location>
        <begin position="708"/>
        <end position="760"/>
    </location>
</feature>
<feature type="region of interest" description="Disordered" evidence="1">
    <location>
        <begin position="856"/>
        <end position="901"/>
    </location>
</feature>
<organism evidence="2">
    <name type="scientific">Fagus sylvatica</name>
    <name type="common">Beechnut</name>
    <dbReference type="NCBI Taxonomy" id="28930"/>
    <lineage>
        <taxon>Eukaryota</taxon>
        <taxon>Viridiplantae</taxon>
        <taxon>Streptophyta</taxon>
        <taxon>Embryophyta</taxon>
        <taxon>Tracheophyta</taxon>
        <taxon>Spermatophyta</taxon>
        <taxon>Magnoliopsida</taxon>
        <taxon>eudicotyledons</taxon>
        <taxon>Gunneridae</taxon>
        <taxon>Pentapetalae</taxon>
        <taxon>rosids</taxon>
        <taxon>fabids</taxon>
        <taxon>Fagales</taxon>
        <taxon>Fagaceae</taxon>
        <taxon>Fagus</taxon>
    </lineage>
</organism>
<feature type="compositionally biased region" description="Basic and acidic residues" evidence="1">
    <location>
        <begin position="426"/>
        <end position="438"/>
    </location>
</feature>
<feature type="region of interest" description="Disordered" evidence="1">
    <location>
        <begin position="424"/>
        <end position="505"/>
    </location>
</feature>
<feature type="compositionally biased region" description="Polar residues" evidence="1">
    <location>
        <begin position="335"/>
        <end position="347"/>
    </location>
</feature>
<dbReference type="EMBL" id="OIVN01002162">
    <property type="protein sequence ID" value="SPD01140.1"/>
    <property type="molecule type" value="Genomic_DNA"/>
</dbReference>
<feature type="region of interest" description="Disordered" evidence="1">
    <location>
        <begin position="42"/>
        <end position="134"/>
    </location>
</feature>
<reference evidence="2" key="1">
    <citation type="submission" date="2018-02" db="EMBL/GenBank/DDBJ databases">
        <authorList>
            <person name="Cohen D.B."/>
            <person name="Kent A.D."/>
        </authorList>
    </citation>
    <scope>NUCLEOTIDE SEQUENCE</scope>
</reference>
<proteinExistence type="predicted"/>
<evidence type="ECO:0000256" key="1">
    <source>
        <dbReference type="SAM" id="MobiDB-lite"/>
    </source>
</evidence>
<feature type="region of interest" description="Disordered" evidence="1">
    <location>
        <begin position="537"/>
        <end position="602"/>
    </location>
</feature>
<protein>
    <submittedName>
        <fullName evidence="2">Uncharacterized protein</fullName>
    </submittedName>
</protein>
<feature type="region of interest" description="Disordered" evidence="1">
    <location>
        <begin position="308"/>
        <end position="360"/>
    </location>
</feature>
<feature type="region of interest" description="Disordered" evidence="1">
    <location>
        <begin position="1"/>
        <end position="28"/>
    </location>
</feature>
<feature type="compositionally biased region" description="Basic and acidic residues" evidence="1">
    <location>
        <begin position="1208"/>
        <end position="1227"/>
    </location>
</feature>
<feature type="region of interest" description="Disordered" evidence="1">
    <location>
        <begin position="1472"/>
        <end position="1508"/>
    </location>
</feature>
<feature type="compositionally biased region" description="Basic and acidic residues" evidence="1">
    <location>
        <begin position="539"/>
        <end position="554"/>
    </location>
</feature>
<feature type="region of interest" description="Disordered" evidence="1">
    <location>
        <begin position="1305"/>
        <end position="1332"/>
    </location>
</feature>
<feature type="compositionally biased region" description="Polar residues" evidence="1">
    <location>
        <begin position="589"/>
        <end position="599"/>
    </location>
</feature>
<feature type="region of interest" description="Disordered" evidence="1">
    <location>
        <begin position="1184"/>
        <end position="1240"/>
    </location>
</feature>